<organism evidence="2 3">
    <name type="scientific">Pedobacter ginsenosidimutans</name>
    <dbReference type="NCBI Taxonomy" id="687842"/>
    <lineage>
        <taxon>Bacteria</taxon>
        <taxon>Pseudomonadati</taxon>
        <taxon>Bacteroidota</taxon>
        <taxon>Sphingobacteriia</taxon>
        <taxon>Sphingobacteriales</taxon>
        <taxon>Sphingobacteriaceae</taxon>
        <taxon>Pedobacter</taxon>
    </lineage>
</organism>
<feature type="compositionally biased region" description="Basic residues" evidence="1">
    <location>
        <begin position="52"/>
        <end position="66"/>
    </location>
</feature>
<evidence type="ECO:0000313" key="2">
    <source>
        <dbReference type="EMBL" id="KRT15167.1"/>
    </source>
</evidence>
<reference evidence="2 3" key="1">
    <citation type="submission" date="2015-11" db="EMBL/GenBank/DDBJ databases">
        <title>Sequence of Pedobacter ginsenosidimutans.</title>
        <authorList>
            <person name="Carson E."/>
            <person name="Keyser V."/>
            <person name="Newman J."/>
            <person name="Miller J."/>
        </authorList>
    </citation>
    <scope>NUCLEOTIDE SEQUENCE [LARGE SCALE GENOMIC DNA]</scope>
    <source>
        <strain evidence="2 3">KACC 14530</strain>
    </source>
</reference>
<comment type="caution">
    <text evidence="2">The sequence shown here is derived from an EMBL/GenBank/DDBJ whole genome shotgun (WGS) entry which is preliminary data.</text>
</comment>
<keyword evidence="3" id="KW-1185">Reference proteome</keyword>
<proteinExistence type="predicted"/>
<evidence type="ECO:0000313" key="3">
    <source>
        <dbReference type="Proteomes" id="UP000051950"/>
    </source>
</evidence>
<dbReference type="Proteomes" id="UP000051950">
    <property type="component" value="Unassembled WGS sequence"/>
</dbReference>
<accession>A0A0T5VNA3</accession>
<protein>
    <submittedName>
        <fullName evidence="2">Uncharacterized protein</fullName>
    </submittedName>
</protein>
<evidence type="ECO:0000256" key="1">
    <source>
        <dbReference type="SAM" id="MobiDB-lite"/>
    </source>
</evidence>
<feature type="region of interest" description="Disordered" evidence="1">
    <location>
        <begin position="29"/>
        <end position="66"/>
    </location>
</feature>
<name>A0A0T5VNA3_9SPHI</name>
<dbReference type="EMBL" id="LMZQ01000012">
    <property type="protein sequence ID" value="KRT15167.1"/>
    <property type="molecule type" value="Genomic_DNA"/>
</dbReference>
<dbReference type="AlphaFoldDB" id="A0A0T5VNA3"/>
<gene>
    <name evidence="2" type="ORF">ASU31_15965</name>
</gene>
<sequence length="66" mass="7480">MGNPSRQPWAEQGYNRTLAPLLLFINDQNSSKTTDNDSIEKTKHTDFEKGLQKHLIKKKKSGGPKL</sequence>
<feature type="compositionally biased region" description="Basic and acidic residues" evidence="1">
    <location>
        <begin position="34"/>
        <end position="51"/>
    </location>
</feature>